<organism evidence="2 3">
    <name type="scientific">Salix koriyanagi</name>
    <dbReference type="NCBI Taxonomy" id="2511006"/>
    <lineage>
        <taxon>Eukaryota</taxon>
        <taxon>Viridiplantae</taxon>
        <taxon>Streptophyta</taxon>
        <taxon>Embryophyta</taxon>
        <taxon>Tracheophyta</taxon>
        <taxon>Spermatophyta</taxon>
        <taxon>Magnoliopsida</taxon>
        <taxon>eudicotyledons</taxon>
        <taxon>Gunneridae</taxon>
        <taxon>Pentapetalae</taxon>
        <taxon>rosids</taxon>
        <taxon>fabids</taxon>
        <taxon>Malpighiales</taxon>
        <taxon>Salicaceae</taxon>
        <taxon>Saliceae</taxon>
        <taxon>Salix</taxon>
    </lineage>
</organism>
<keyword evidence="3" id="KW-1185">Reference proteome</keyword>
<feature type="signal peptide" evidence="1">
    <location>
        <begin position="1"/>
        <end position="22"/>
    </location>
</feature>
<comment type="caution">
    <text evidence="2">The sequence shown here is derived from an EMBL/GenBank/DDBJ whole genome shotgun (WGS) entry which is preliminary data.</text>
</comment>
<proteinExistence type="predicted"/>
<dbReference type="AlphaFoldDB" id="A0A9Q1AFH6"/>
<evidence type="ECO:0000313" key="2">
    <source>
        <dbReference type="EMBL" id="KAJ6769181.1"/>
    </source>
</evidence>
<dbReference type="EMBL" id="JAPFFM010000003">
    <property type="protein sequence ID" value="KAJ6769181.1"/>
    <property type="molecule type" value="Genomic_DNA"/>
</dbReference>
<reference evidence="2" key="2">
    <citation type="journal article" date="2023" name="Int. J. Mol. Sci.">
        <title>De Novo Assembly and Annotation of 11 Diverse Shrub Willow (Salix) Genomes Reveals Novel Gene Organization in Sex-Linked Regions.</title>
        <authorList>
            <person name="Hyden B."/>
            <person name="Feng K."/>
            <person name="Yates T.B."/>
            <person name="Jawdy S."/>
            <person name="Cereghino C."/>
            <person name="Smart L.B."/>
            <person name="Muchero W."/>
        </authorList>
    </citation>
    <scope>NUCLEOTIDE SEQUENCE</scope>
    <source>
        <tissue evidence="2">Shoot tip</tissue>
    </source>
</reference>
<keyword evidence="1" id="KW-0732">Signal</keyword>
<evidence type="ECO:0000256" key="1">
    <source>
        <dbReference type="SAM" id="SignalP"/>
    </source>
</evidence>
<reference evidence="2" key="1">
    <citation type="submission" date="2022-11" db="EMBL/GenBank/DDBJ databases">
        <authorList>
            <person name="Hyden B.L."/>
            <person name="Feng K."/>
            <person name="Yates T."/>
            <person name="Jawdy S."/>
            <person name="Smart L.B."/>
            <person name="Muchero W."/>
        </authorList>
    </citation>
    <scope>NUCLEOTIDE SEQUENCE</scope>
    <source>
        <tissue evidence="2">Shoot tip</tissue>
    </source>
</reference>
<accession>A0A9Q1AFH6</accession>
<protein>
    <submittedName>
        <fullName evidence="2">Uncharacterized protein</fullName>
    </submittedName>
</protein>
<name>A0A9Q1AFH6_9ROSI</name>
<evidence type="ECO:0000313" key="3">
    <source>
        <dbReference type="Proteomes" id="UP001151752"/>
    </source>
</evidence>
<dbReference type="Proteomes" id="UP001151752">
    <property type="component" value="Chromosome 8"/>
</dbReference>
<feature type="chain" id="PRO_5040440103" evidence="1">
    <location>
        <begin position="23"/>
        <end position="60"/>
    </location>
</feature>
<gene>
    <name evidence="2" type="ORF">OIU74_022782</name>
</gene>
<sequence>MRNIPCLSRFLFSIYVFSRCRASFSTVIQQWLTQPLHSFRRGVYMKLCFFYIQISRPCPD</sequence>